<keyword evidence="1" id="KW-0472">Membrane</keyword>
<feature type="transmembrane region" description="Helical" evidence="1">
    <location>
        <begin position="92"/>
        <end position="112"/>
    </location>
</feature>
<sequence length="378" mass="44226">MELLYKDFISKLKKLFGKYDSEIHRFEKSSNSDISRELGYSDAQFSRLINKTATEGEYQRAIQNLDRILTIQNLESELKTGVKKTDWVRNKVWIFIATALLVLILLALMGIINISSIEESLEKIPKRDEMLRWTFETSFVSPYVKLDDLPEDCNYPCYKYQGKWKLKENYKIPFFIEKNGFHYLAKEASMYAKCTESESRNGNTLEGYEYQMHEIWYDKRELPIDSFIHENGSTEIKDFYQGLDFSKNPNFVKLATVHTFFRNEFVIDSAVVIRSGKVIGRDLEIRSRVQLLGDFNDESKVRSVLNELNRIATGRLEDFSRPIACQDAPVPHFDFHQIKDNDEMSFDCELTTSRVPLGYNKTYLLVDQYIKNSCRPNP</sequence>
<dbReference type="OrthoDB" id="982889at2"/>
<organism evidence="2 3">
    <name type="scientific">Reichenbachiella faecimaris</name>
    <dbReference type="NCBI Taxonomy" id="692418"/>
    <lineage>
        <taxon>Bacteria</taxon>
        <taxon>Pseudomonadati</taxon>
        <taxon>Bacteroidota</taxon>
        <taxon>Cytophagia</taxon>
        <taxon>Cytophagales</taxon>
        <taxon>Reichenbachiellaceae</taxon>
        <taxon>Reichenbachiella</taxon>
    </lineage>
</organism>
<protein>
    <submittedName>
        <fullName evidence="2">Uncharacterized protein</fullName>
    </submittedName>
</protein>
<gene>
    <name evidence="2" type="ORF">SAMN04488029_2627</name>
</gene>
<keyword evidence="3" id="KW-1185">Reference proteome</keyword>
<evidence type="ECO:0000313" key="3">
    <source>
        <dbReference type="Proteomes" id="UP000192472"/>
    </source>
</evidence>
<dbReference type="Proteomes" id="UP000192472">
    <property type="component" value="Unassembled WGS sequence"/>
</dbReference>
<dbReference type="EMBL" id="FWYF01000003">
    <property type="protein sequence ID" value="SMD35954.1"/>
    <property type="molecule type" value="Genomic_DNA"/>
</dbReference>
<keyword evidence="1" id="KW-0812">Transmembrane</keyword>
<dbReference type="AlphaFoldDB" id="A0A1W2GHE0"/>
<dbReference type="RefSeq" id="WP_084373298.1">
    <property type="nucleotide sequence ID" value="NZ_FWYF01000003.1"/>
</dbReference>
<evidence type="ECO:0000313" key="2">
    <source>
        <dbReference type="EMBL" id="SMD35954.1"/>
    </source>
</evidence>
<evidence type="ECO:0000256" key="1">
    <source>
        <dbReference type="SAM" id="Phobius"/>
    </source>
</evidence>
<name>A0A1W2GHE0_REIFA</name>
<accession>A0A1W2GHE0</accession>
<reference evidence="2 3" key="1">
    <citation type="submission" date="2017-04" db="EMBL/GenBank/DDBJ databases">
        <authorList>
            <person name="Afonso C.L."/>
            <person name="Miller P.J."/>
            <person name="Scott M.A."/>
            <person name="Spackman E."/>
            <person name="Goraichik I."/>
            <person name="Dimitrov K.M."/>
            <person name="Suarez D.L."/>
            <person name="Swayne D.E."/>
        </authorList>
    </citation>
    <scope>NUCLEOTIDE SEQUENCE [LARGE SCALE GENOMIC DNA]</scope>
    <source>
        <strain evidence="2 3">DSM 26133</strain>
    </source>
</reference>
<proteinExistence type="predicted"/>
<dbReference type="STRING" id="692418.SAMN04488029_2627"/>
<keyword evidence="1" id="KW-1133">Transmembrane helix</keyword>